<organism evidence="1 2">
    <name type="scientific">Leptospira wolffii</name>
    <dbReference type="NCBI Taxonomy" id="409998"/>
    <lineage>
        <taxon>Bacteria</taxon>
        <taxon>Pseudomonadati</taxon>
        <taxon>Spirochaetota</taxon>
        <taxon>Spirochaetia</taxon>
        <taxon>Leptospirales</taxon>
        <taxon>Leptospiraceae</taxon>
        <taxon>Leptospira</taxon>
    </lineage>
</organism>
<dbReference type="EMBL" id="NPDT01000005">
    <property type="protein sequence ID" value="PJZ65424.1"/>
    <property type="molecule type" value="Genomic_DNA"/>
</dbReference>
<protein>
    <submittedName>
        <fullName evidence="1">Uncharacterized protein</fullName>
    </submittedName>
</protein>
<comment type="caution">
    <text evidence="1">The sequence shown here is derived from an EMBL/GenBank/DDBJ whole genome shotgun (WGS) entry which is preliminary data.</text>
</comment>
<accession>A0A2M9ZAJ4</accession>
<proteinExistence type="predicted"/>
<gene>
    <name evidence="1" type="ORF">CH371_13615</name>
</gene>
<reference evidence="1 2" key="1">
    <citation type="submission" date="2017-07" db="EMBL/GenBank/DDBJ databases">
        <title>Leptospira spp. isolated from tropical soils.</title>
        <authorList>
            <person name="Thibeaux R."/>
            <person name="Iraola G."/>
            <person name="Ferres I."/>
            <person name="Bierque E."/>
            <person name="Girault D."/>
            <person name="Soupe-Gilbert M.-E."/>
            <person name="Picardeau M."/>
            <person name="Goarant C."/>
        </authorList>
    </citation>
    <scope>NUCLEOTIDE SEQUENCE [LARGE SCALE GENOMIC DNA]</scope>
    <source>
        <strain evidence="1 2">FH2-C-A2</strain>
    </source>
</reference>
<dbReference type="AlphaFoldDB" id="A0A2M9ZAJ4"/>
<sequence length="227" mass="25761">MNYIGKLAFALCFLAFHFGCVSDSVKGVVPIRTSSVLQKDSGSPEVVSLSIAFDPESNFGDVQVELELYENVPTDATPKTSSPVGFYREKIDSSSLFLYTQPKEFLGKLKLSGRRYLIPFYSKSFQKTILFGLTYLPEQKSFVQSRVSGGCVDSEEFLLCPKLFMNRKTTNLLIRKDFRWNHIDPEMTLRQWLVMALTFGITKYPVPLFGTVDFSEKLQVDRSESPL</sequence>
<evidence type="ECO:0000313" key="1">
    <source>
        <dbReference type="EMBL" id="PJZ65424.1"/>
    </source>
</evidence>
<name>A0A2M9ZAJ4_9LEPT</name>
<evidence type="ECO:0000313" key="2">
    <source>
        <dbReference type="Proteomes" id="UP000231912"/>
    </source>
</evidence>
<dbReference type="RefSeq" id="WP_100759379.1">
    <property type="nucleotide sequence ID" value="NZ_NPDT01000005.1"/>
</dbReference>
<dbReference type="Proteomes" id="UP000231912">
    <property type="component" value="Unassembled WGS sequence"/>
</dbReference>